<keyword evidence="8" id="KW-0449">Lipoprotein</keyword>
<proteinExistence type="inferred from homology"/>
<dbReference type="GeneID" id="54485332"/>
<gene>
    <name evidence="12" type="ORF">EJ05DRAFT_477595</name>
</gene>
<evidence type="ECO:0000256" key="10">
    <source>
        <dbReference type="SAM" id="SignalP"/>
    </source>
</evidence>
<evidence type="ECO:0000256" key="9">
    <source>
        <dbReference type="PROSITE-ProRule" id="PRU01356"/>
    </source>
</evidence>
<feature type="binding site" description="axial binding residue" evidence="9">
    <location>
        <position position="41"/>
    </location>
    <ligand>
        <name>heme</name>
        <dbReference type="ChEBI" id="CHEBI:30413"/>
    </ligand>
    <ligandPart>
        <name>Fe</name>
        <dbReference type="ChEBI" id="CHEBI:18248"/>
    </ligandPart>
</feature>
<feature type="chain" id="PRO_5025693357" description="CFEM domain-containing protein" evidence="10">
    <location>
        <begin position="19"/>
        <end position="91"/>
    </location>
</feature>
<protein>
    <recommendedName>
        <fullName evidence="11">CFEM domain-containing protein</fullName>
    </recommendedName>
</protein>
<evidence type="ECO:0000256" key="8">
    <source>
        <dbReference type="ARBA" id="ARBA00023288"/>
    </source>
</evidence>
<comment type="similarity">
    <text evidence="3">Belongs to the RBT5 family.</text>
</comment>
<keyword evidence="7 9" id="KW-1015">Disulfide bond</keyword>
<keyword evidence="6 10" id="KW-0732">Signal</keyword>
<keyword evidence="9" id="KW-0479">Metal-binding</keyword>
<comment type="caution">
    <text evidence="9">Lacks conserved residue(s) required for the propagation of feature annotation.</text>
</comment>
<evidence type="ECO:0000313" key="13">
    <source>
        <dbReference type="Proteomes" id="UP000799437"/>
    </source>
</evidence>
<evidence type="ECO:0000256" key="7">
    <source>
        <dbReference type="ARBA" id="ARBA00023157"/>
    </source>
</evidence>
<name>A0A6A6W1N8_9PEZI</name>
<feature type="domain" description="CFEM" evidence="11">
    <location>
        <begin position="1"/>
        <end position="91"/>
    </location>
</feature>
<reference evidence="12" key="1">
    <citation type="journal article" date="2020" name="Stud. Mycol.">
        <title>101 Dothideomycetes genomes: a test case for predicting lifestyles and emergence of pathogens.</title>
        <authorList>
            <person name="Haridas S."/>
            <person name="Albert R."/>
            <person name="Binder M."/>
            <person name="Bloem J."/>
            <person name="Labutti K."/>
            <person name="Salamov A."/>
            <person name="Andreopoulos B."/>
            <person name="Baker S."/>
            <person name="Barry K."/>
            <person name="Bills G."/>
            <person name="Bluhm B."/>
            <person name="Cannon C."/>
            <person name="Castanera R."/>
            <person name="Culley D."/>
            <person name="Daum C."/>
            <person name="Ezra D."/>
            <person name="Gonzalez J."/>
            <person name="Henrissat B."/>
            <person name="Kuo A."/>
            <person name="Liang C."/>
            <person name="Lipzen A."/>
            <person name="Lutzoni F."/>
            <person name="Magnuson J."/>
            <person name="Mondo S."/>
            <person name="Nolan M."/>
            <person name="Ohm R."/>
            <person name="Pangilinan J."/>
            <person name="Park H.-J."/>
            <person name="Ramirez L."/>
            <person name="Alfaro M."/>
            <person name="Sun H."/>
            <person name="Tritt A."/>
            <person name="Yoshinaga Y."/>
            <person name="Zwiers L.-H."/>
            <person name="Turgeon B."/>
            <person name="Goodwin S."/>
            <person name="Spatafora J."/>
            <person name="Crous P."/>
            <person name="Grigoriev I."/>
        </authorList>
    </citation>
    <scope>NUCLEOTIDE SEQUENCE</scope>
    <source>
        <strain evidence="12">CBS 121739</strain>
    </source>
</reference>
<evidence type="ECO:0000256" key="1">
    <source>
        <dbReference type="ARBA" id="ARBA00004589"/>
    </source>
</evidence>
<keyword evidence="9" id="KW-0349">Heme</keyword>
<keyword evidence="9" id="KW-0408">Iron</keyword>
<dbReference type="GO" id="GO:0098552">
    <property type="term" value="C:side of membrane"/>
    <property type="evidence" value="ECO:0007669"/>
    <property type="project" value="UniProtKB-KW"/>
</dbReference>
<dbReference type="PROSITE" id="PS52012">
    <property type="entry name" value="CFEM"/>
    <property type="match status" value="1"/>
</dbReference>
<dbReference type="AlphaFoldDB" id="A0A6A6W1N8"/>
<feature type="disulfide bond" evidence="9">
    <location>
        <begin position="37"/>
        <end position="44"/>
    </location>
</feature>
<dbReference type="SMART" id="SM00747">
    <property type="entry name" value="CFEM"/>
    <property type="match status" value="1"/>
</dbReference>
<dbReference type="GO" id="GO:0046872">
    <property type="term" value="F:metal ion binding"/>
    <property type="evidence" value="ECO:0007669"/>
    <property type="project" value="UniProtKB-UniRule"/>
</dbReference>
<dbReference type="OrthoDB" id="3767534at2759"/>
<organism evidence="12 13">
    <name type="scientific">Pseudovirgaria hyperparasitica</name>
    <dbReference type="NCBI Taxonomy" id="470096"/>
    <lineage>
        <taxon>Eukaryota</taxon>
        <taxon>Fungi</taxon>
        <taxon>Dikarya</taxon>
        <taxon>Ascomycota</taxon>
        <taxon>Pezizomycotina</taxon>
        <taxon>Dothideomycetes</taxon>
        <taxon>Dothideomycetes incertae sedis</taxon>
        <taxon>Acrospermales</taxon>
        <taxon>Acrospermaceae</taxon>
        <taxon>Pseudovirgaria</taxon>
    </lineage>
</organism>
<dbReference type="GO" id="GO:0005576">
    <property type="term" value="C:extracellular region"/>
    <property type="evidence" value="ECO:0007669"/>
    <property type="project" value="UniProtKB-SubCell"/>
</dbReference>
<accession>A0A6A6W1N8</accession>
<evidence type="ECO:0000256" key="5">
    <source>
        <dbReference type="ARBA" id="ARBA00022622"/>
    </source>
</evidence>
<comment type="subcellular location">
    <subcellularLocation>
        <location evidence="1">Membrane</location>
        <topology evidence="1">Lipid-anchor</topology>
        <topology evidence="1">GPI-anchor</topology>
    </subcellularLocation>
    <subcellularLocation>
        <location evidence="2">Secreted</location>
    </subcellularLocation>
</comment>
<evidence type="ECO:0000313" key="12">
    <source>
        <dbReference type="EMBL" id="KAF2756453.1"/>
    </source>
</evidence>
<evidence type="ECO:0000256" key="2">
    <source>
        <dbReference type="ARBA" id="ARBA00004613"/>
    </source>
</evidence>
<dbReference type="RefSeq" id="XP_033598904.1">
    <property type="nucleotide sequence ID" value="XM_033744278.1"/>
</dbReference>
<keyword evidence="13" id="KW-1185">Reference proteome</keyword>
<evidence type="ECO:0000256" key="3">
    <source>
        <dbReference type="ARBA" id="ARBA00010031"/>
    </source>
</evidence>
<evidence type="ECO:0000256" key="4">
    <source>
        <dbReference type="ARBA" id="ARBA00022525"/>
    </source>
</evidence>
<dbReference type="Proteomes" id="UP000799437">
    <property type="component" value="Unassembled WGS sequence"/>
</dbReference>
<evidence type="ECO:0000256" key="6">
    <source>
        <dbReference type="ARBA" id="ARBA00022729"/>
    </source>
</evidence>
<feature type="signal peptide" evidence="10">
    <location>
        <begin position="1"/>
        <end position="18"/>
    </location>
</feature>
<sequence length="91" mass="9371">MHFLLPATLAILVATVAAQVPNCAQPCVAAAISSVGCLSNDVQCICDNKEAVGDSAGPCVVAECSAEDAQRKSLSLSFDKQALDEFQSLCP</sequence>
<dbReference type="InterPro" id="IPR008427">
    <property type="entry name" value="Extracellular_membr_CFEM_dom"/>
</dbReference>
<keyword evidence="5" id="KW-0325">Glycoprotein</keyword>
<evidence type="ECO:0000259" key="11">
    <source>
        <dbReference type="PROSITE" id="PS52012"/>
    </source>
</evidence>
<dbReference type="EMBL" id="ML996575">
    <property type="protein sequence ID" value="KAF2756453.1"/>
    <property type="molecule type" value="Genomic_DNA"/>
</dbReference>
<dbReference type="Pfam" id="PF05730">
    <property type="entry name" value="CFEM"/>
    <property type="match status" value="1"/>
</dbReference>
<keyword evidence="5" id="KW-0336">GPI-anchor</keyword>
<keyword evidence="5" id="KW-0472">Membrane</keyword>
<keyword evidence="4" id="KW-0964">Secreted</keyword>